<proteinExistence type="inferred from homology"/>
<dbReference type="Gene3D" id="2.60.200.40">
    <property type="match status" value="1"/>
</dbReference>
<dbReference type="WBParaSite" id="MBELARI_LOCUS5945">
    <property type="protein sequence ID" value="MBELARI_LOCUS5945"/>
    <property type="gene ID" value="MBELARI_LOCUS5945"/>
</dbReference>
<dbReference type="Proteomes" id="UP000887575">
    <property type="component" value="Unassembled WGS sequence"/>
</dbReference>
<dbReference type="InterPro" id="IPR016064">
    <property type="entry name" value="NAD/diacylglycerol_kinase_sf"/>
</dbReference>
<feature type="compositionally biased region" description="Basic and acidic residues" evidence="8">
    <location>
        <begin position="66"/>
        <end position="91"/>
    </location>
</feature>
<feature type="compositionally biased region" description="Polar residues" evidence="8">
    <location>
        <begin position="278"/>
        <end position="293"/>
    </location>
</feature>
<comment type="catalytic activity">
    <reaction evidence="1 7">
        <text>a 1,2-diacyl-sn-glycerol + ATP = a 1,2-diacyl-sn-glycero-3-phosphate + ADP + H(+)</text>
        <dbReference type="Rhea" id="RHEA:10272"/>
        <dbReference type="ChEBI" id="CHEBI:15378"/>
        <dbReference type="ChEBI" id="CHEBI:17815"/>
        <dbReference type="ChEBI" id="CHEBI:30616"/>
        <dbReference type="ChEBI" id="CHEBI:58608"/>
        <dbReference type="ChEBI" id="CHEBI:456216"/>
        <dbReference type="EC" id="2.7.1.107"/>
    </reaction>
</comment>
<dbReference type="Pfam" id="PF00781">
    <property type="entry name" value="DAGK_cat"/>
    <property type="match status" value="1"/>
</dbReference>
<dbReference type="InterPro" id="IPR001206">
    <property type="entry name" value="Diacylglycerol_kinase_cat_dom"/>
</dbReference>
<feature type="compositionally biased region" description="Acidic residues" evidence="8">
    <location>
        <begin position="161"/>
        <end position="170"/>
    </location>
</feature>
<dbReference type="CDD" id="cd20855">
    <property type="entry name" value="C1_DGK_typeIV_rpt2"/>
    <property type="match status" value="1"/>
</dbReference>
<feature type="region of interest" description="Disordered" evidence="8">
    <location>
        <begin position="312"/>
        <end position="387"/>
    </location>
</feature>
<reference evidence="11" key="1">
    <citation type="submission" date="2024-02" db="UniProtKB">
        <authorList>
            <consortium name="WormBaseParasite"/>
        </authorList>
    </citation>
    <scope>IDENTIFICATION</scope>
</reference>
<evidence type="ECO:0000256" key="1">
    <source>
        <dbReference type="ARBA" id="ARBA00001383"/>
    </source>
</evidence>
<dbReference type="AlphaFoldDB" id="A0AAF3FFY0"/>
<dbReference type="CDD" id="cd20802">
    <property type="entry name" value="C1_DGK_typeIV_rpt1"/>
    <property type="match status" value="1"/>
</dbReference>
<evidence type="ECO:0000256" key="6">
    <source>
        <dbReference type="ARBA" id="ARBA00022840"/>
    </source>
</evidence>
<keyword evidence="6 7" id="KW-0067">ATP-binding</keyword>
<dbReference type="InterPro" id="IPR056383">
    <property type="entry name" value="DGKI-like_dom"/>
</dbReference>
<evidence type="ECO:0000256" key="2">
    <source>
        <dbReference type="ARBA" id="ARBA00009280"/>
    </source>
</evidence>
<dbReference type="GO" id="GO:0005524">
    <property type="term" value="F:ATP binding"/>
    <property type="evidence" value="ECO:0007669"/>
    <property type="project" value="UniProtKB-KW"/>
</dbReference>
<feature type="compositionally biased region" description="Polar residues" evidence="8">
    <location>
        <begin position="51"/>
        <end position="65"/>
    </location>
</feature>
<evidence type="ECO:0000313" key="10">
    <source>
        <dbReference type="Proteomes" id="UP000887575"/>
    </source>
</evidence>
<dbReference type="PANTHER" id="PTHR11255:SF80">
    <property type="entry name" value="EYE-SPECIFIC DIACYLGLYCEROL KINASE"/>
    <property type="match status" value="1"/>
</dbReference>
<comment type="similarity">
    <text evidence="2 7">Belongs to the eukaryotic diacylglycerol kinase family.</text>
</comment>
<feature type="compositionally biased region" description="Polar residues" evidence="8">
    <location>
        <begin position="1113"/>
        <end position="1129"/>
    </location>
</feature>
<feature type="compositionally biased region" description="Low complexity" evidence="8">
    <location>
        <begin position="264"/>
        <end position="277"/>
    </location>
</feature>
<dbReference type="Pfam" id="PF00609">
    <property type="entry name" value="DAGK_acc"/>
    <property type="match status" value="1"/>
</dbReference>
<evidence type="ECO:0000256" key="7">
    <source>
        <dbReference type="RuleBase" id="RU361128"/>
    </source>
</evidence>
<name>A0AAF3FFY0_9BILA</name>
<dbReference type="EC" id="2.7.1.107" evidence="7"/>
<dbReference type="PROSITE" id="PS50146">
    <property type="entry name" value="DAGK"/>
    <property type="match status" value="1"/>
</dbReference>
<dbReference type="Gene3D" id="3.40.50.10330">
    <property type="entry name" value="Probable inorganic polyphosphate/atp-NAD kinase, domain 1"/>
    <property type="match status" value="1"/>
</dbReference>
<keyword evidence="3 7" id="KW-0808">Transferase</keyword>
<evidence type="ECO:0000256" key="5">
    <source>
        <dbReference type="ARBA" id="ARBA00022777"/>
    </source>
</evidence>
<feature type="compositionally biased region" description="Basic and acidic residues" evidence="8">
    <location>
        <begin position="19"/>
        <end position="30"/>
    </location>
</feature>
<dbReference type="InterPro" id="IPR000756">
    <property type="entry name" value="Diacylglycerol_kin_accessory"/>
</dbReference>
<dbReference type="SUPFAM" id="SSF111331">
    <property type="entry name" value="NAD kinase/diacylglycerol kinase-like"/>
    <property type="match status" value="1"/>
</dbReference>
<feature type="region of interest" description="Disordered" evidence="8">
    <location>
        <begin position="240"/>
        <end position="293"/>
    </location>
</feature>
<organism evidence="10 11">
    <name type="scientific">Mesorhabditis belari</name>
    <dbReference type="NCBI Taxonomy" id="2138241"/>
    <lineage>
        <taxon>Eukaryota</taxon>
        <taxon>Metazoa</taxon>
        <taxon>Ecdysozoa</taxon>
        <taxon>Nematoda</taxon>
        <taxon>Chromadorea</taxon>
        <taxon>Rhabditida</taxon>
        <taxon>Rhabditina</taxon>
        <taxon>Rhabditomorpha</taxon>
        <taxon>Rhabditoidea</taxon>
        <taxon>Rhabditidae</taxon>
        <taxon>Mesorhabditinae</taxon>
        <taxon>Mesorhabditis</taxon>
    </lineage>
</organism>
<evidence type="ECO:0000313" key="11">
    <source>
        <dbReference type="WBParaSite" id="MBELARI_LOCUS5945"/>
    </source>
</evidence>
<accession>A0AAF3FFY0</accession>
<feature type="domain" description="DAGKc" evidence="9">
    <location>
        <begin position="585"/>
        <end position="743"/>
    </location>
</feature>
<dbReference type="GO" id="GO:0005886">
    <property type="term" value="C:plasma membrane"/>
    <property type="evidence" value="ECO:0007669"/>
    <property type="project" value="TreeGrafter"/>
</dbReference>
<keyword evidence="5 7" id="KW-0418">Kinase</keyword>
<feature type="compositionally biased region" description="Basic and acidic residues" evidence="8">
    <location>
        <begin position="134"/>
        <end position="143"/>
    </location>
</feature>
<dbReference type="Pfam" id="PF23578">
    <property type="entry name" value="DGKI"/>
    <property type="match status" value="1"/>
</dbReference>
<feature type="compositionally biased region" description="Polar residues" evidence="8">
    <location>
        <begin position="320"/>
        <end position="333"/>
    </location>
</feature>
<dbReference type="SMART" id="SM00045">
    <property type="entry name" value="DAGKa"/>
    <property type="match status" value="1"/>
</dbReference>
<evidence type="ECO:0000259" key="9">
    <source>
        <dbReference type="PROSITE" id="PS50146"/>
    </source>
</evidence>
<dbReference type="FunFam" id="2.60.200.40:FF:000012">
    <property type="entry name" value="Diacylglycerol kinase"/>
    <property type="match status" value="1"/>
</dbReference>
<dbReference type="GO" id="GO:0007200">
    <property type="term" value="P:phospholipase C-activating G protein-coupled receptor signaling pathway"/>
    <property type="evidence" value="ECO:0007669"/>
    <property type="project" value="InterPro"/>
</dbReference>
<feature type="region of interest" description="Disordered" evidence="8">
    <location>
        <begin position="16"/>
        <end position="176"/>
    </location>
</feature>
<dbReference type="InterPro" id="IPR017438">
    <property type="entry name" value="ATP-NAD_kinase_N"/>
</dbReference>
<dbReference type="InterPro" id="IPR037607">
    <property type="entry name" value="DGK"/>
</dbReference>
<protein>
    <recommendedName>
        <fullName evidence="7">Diacylglycerol kinase</fullName>
        <shortName evidence="7">DAG kinase</shortName>
        <ecNumber evidence="7">2.7.1.107</ecNumber>
    </recommendedName>
</protein>
<feature type="region of interest" description="Disordered" evidence="8">
    <location>
        <begin position="1113"/>
        <end position="1137"/>
    </location>
</feature>
<keyword evidence="4 7" id="KW-0547">Nucleotide-binding</keyword>
<feature type="compositionally biased region" description="Polar residues" evidence="8">
    <location>
        <begin position="249"/>
        <end position="263"/>
    </location>
</feature>
<evidence type="ECO:0000256" key="3">
    <source>
        <dbReference type="ARBA" id="ARBA00022679"/>
    </source>
</evidence>
<keyword evidence="10" id="KW-1185">Reference proteome</keyword>
<dbReference type="PANTHER" id="PTHR11255">
    <property type="entry name" value="DIACYLGLYCEROL KINASE"/>
    <property type="match status" value="1"/>
</dbReference>
<dbReference type="GO" id="GO:0004143">
    <property type="term" value="F:ATP-dependent diacylglycerol kinase activity"/>
    <property type="evidence" value="ECO:0007669"/>
    <property type="project" value="UniProtKB-EC"/>
</dbReference>
<evidence type="ECO:0000256" key="8">
    <source>
        <dbReference type="SAM" id="MobiDB-lite"/>
    </source>
</evidence>
<evidence type="ECO:0000256" key="4">
    <source>
        <dbReference type="ARBA" id="ARBA00022741"/>
    </source>
</evidence>
<dbReference type="SMART" id="SM00046">
    <property type="entry name" value="DAGKc"/>
    <property type="match status" value="1"/>
</dbReference>
<sequence length="1158" mass="129413">MILLRRKSRDEECFANNEANEKKRAKEEKEKKKKNAKKMVSMPLRKKSQEHNNNVKVRKISATTTEDGRRREKCEERKEIKEEKEKRERNGGRSAEGSPGRKTSDRFGFPAALRSPAAILRRKKKPLGPSLSWDPDRVREKGKTASPAAPEQRSRIHSDGSEAEAENSDPDEGRSELEQVCPHCALLADYKKKLLKTEIETAVMRLARRLGSTTGRTWVRGEQMTRSIKIEAPDIVVSSISSDEEDATNETTGSEGHFSSLQTSEASSPCSSNSPSPQITRNENDVTFDSSAGTEESVDSLLLRQHGLQLRPPKFLSPYPDSNSPPRSNSVDLSTLRRDIELLSISSGDSEGDSSSEFDPPTPADSIRTFRSRSHDPAPSPENLLRRPSRIEHLSELFRKALAKSPVVRRTAEHEHRTVNKHRTSRYWFDEQILPAEHIWLPSSGPGSSASADNDCYLGDKGGCEKSGEKRRCAACHIVAHTACFPILAKLNLNCKLTFRDHGRKHNTKDLVDGLVMHHWVHKWRHEGRCKGCGKSFQQKIFFHQKEKEPVAVSCSWCKESYHIKNCFDTEKLAEKCDRGCLHDVIIPPGWILRLPNRKRNKHRNKANGKRSIRSFIAKPMDVHAGGPSQPLVVFVNPKSGGNKGSKGPKFGLEVYRKVATQLRLLVCGGDGTVGWVLQTLDQLNWATYPPMALLPLGTGNDLSRCMGWGGSFSDEPLSQLLQAILHESSITHLDRWRIDVEPNLSTPLESLDEMGEAVQSSLPLTVMNNYFSIGADAHVALQFHHSRSANPSMLNSRLKNRIAYGGLGTIDLFKRSWKDLSEYVRLECDGIDLTPKLKELKLHCVLFHNITYYAGGTVPWPADDESPRPSSCDGKIEVLGFTTATLAALQMGGKGERLAQCSSVRVITTKAIPMQVDGEPCMLAPSSINLQFHSKVPMLRREKKVVCSPSLRKGPKWSRSSEVSYPSTSLIMQLPVIVVGRHDYDTYKDAIERLKDTAFEIGMISIEAETDIIQARQHIHKLLNDHPCLPYEHTNEWRFLDYVTNAEEGTFRVSRHAEYAQSVSDICNPDECLMILDDAFPSITSRGAAIATDLVFSPKMPQQSGYNSTVLQKQSSIGSSPVTSSQPIMGQPRRASSRRISETLRIVLSSDAKETHL</sequence>